<protein>
    <submittedName>
        <fullName evidence="2">Uncharacterized protein</fullName>
    </submittedName>
</protein>
<dbReference type="AlphaFoldDB" id="A0AAV7NTR9"/>
<reference evidence="2" key="1">
    <citation type="journal article" date="2022" name="bioRxiv">
        <title>Sequencing and chromosome-scale assembly of the giantPleurodeles waltlgenome.</title>
        <authorList>
            <person name="Brown T."/>
            <person name="Elewa A."/>
            <person name="Iarovenko S."/>
            <person name="Subramanian E."/>
            <person name="Araus A.J."/>
            <person name="Petzold A."/>
            <person name="Susuki M."/>
            <person name="Suzuki K.-i.T."/>
            <person name="Hayashi T."/>
            <person name="Toyoda A."/>
            <person name="Oliveira C."/>
            <person name="Osipova E."/>
            <person name="Leigh N.D."/>
            <person name="Simon A."/>
            <person name="Yun M.H."/>
        </authorList>
    </citation>
    <scope>NUCLEOTIDE SEQUENCE</scope>
    <source>
        <strain evidence="2">20211129_DDA</strain>
        <tissue evidence="2">Liver</tissue>
    </source>
</reference>
<feature type="region of interest" description="Disordered" evidence="1">
    <location>
        <begin position="1"/>
        <end position="43"/>
    </location>
</feature>
<accession>A0AAV7NTR9</accession>
<feature type="region of interest" description="Disordered" evidence="1">
    <location>
        <begin position="59"/>
        <end position="129"/>
    </location>
</feature>
<dbReference type="EMBL" id="JANPWB010000012">
    <property type="protein sequence ID" value="KAJ1118477.1"/>
    <property type="molecule type" value="Genomic_DNA"/>
</dbReference>
<evidence type="ECO:0000313" key="2">
    <source>
        <dbReference type="EMBL" id="KAJ1118477.1"/>
    </source>
</evidence>
<organism evidence="2 3">
    <name type="scientific">Pleurodeles waltl</name>
    <name type="common">Iberian ribbed newt</name>
    <dbReference type="NCBI Taxonomy" id="8319"/>
    <lineage>
        <taxon>Eukaryota</taxon>
        <taxon>Metazoa</taxon>
        <taxon>Chordata</taxon>
        <taxon>Craniata</taxon>
        <taxon>Vertebrata</taxon>
        <taxon>Euteleostomi</taxon>
        <taxon>Amphibia</taxon>
        <taxon>Batrachia</taxon>
        <taxon>Caudata</taxon>
        <taxon>Salamandroidea</taxon>
        <taxon>Salamandridae</taxon>
        <taxon>Pleurodelinae</taxon>
        <taxon>Pleurodeles</taxon>
    </lineage>
</organism>
<evidence type="ECO:0000256" key="1">
    <source>
        <dbReference type="SAM" id="MobiDB-lite"/>
    </source>
</evidence>
<dbReference type="Proteomes" id="UP001066276">
    <property type="component" value="Chromosome 8"/>
</dbReference>
<proteinExistence type="predicted"/>
<name>A0AAV7NTR9_PLEWA</name>
<comment type="caution">
    <text evidence="2">The sequence shown here is derived from an EMBL/GenBank/DDBJ whole genome shotgun (WGS) entry which is preliminary data.</text>
</comment>
<sequence>MPRIATEQGAAISEPCKIVRPRGQDGGGKRSCRPCPGERRRSLDRTCCEAEIVWSSRGAGTESRRVSLQEDDEERRRRQVRKSPWRPRVISPPSLGGRPGRRPILGGGGLRPEGWPRAAQGEVRASGTRTTCNTGTLCRASHSGQSQLNGLVAGVRLMEGILSLSLGLPGLYGAAAWLLGPQPPICGLAPRPVGEDRGPPGAGLAQDLSAPGWTVTAGAGTGNSDRRGCGACERSTGLPGALCRATTEGNWWSVRGVRSLFVAAASLGHLDSCRARPSGRCSTPGGVCSLRGGPASGGLPYGHPN</sequence>
<gene>
    <name evidence="2" type="ORF">NDU88_006668</name>
</gene>
<evidence type="ECO:0000313" key="3">
    <source>
        <dbReference type="Proteomes" id="UP001066276"/>
    </source>
</evidence>
<keyword evidence="3" id="KW-1185">Reference proteome</keyword>